<reference evidence="2 3" key="2">
    <citation type="submission" date="2016-01" db="EMBL/GenBank/DDBJ databases">
        <title>Microcella alkaliphila JAM AC0309 whole genome shotgun sequence.</title>
        <authorList>
            <person name="Kurata A."/>
            <person name="Hirose Y."/>
            <person name="Kishimoto N."/>
            <person name="Kobayashi T."/>
        </authorList>
    </citation>
    <scope>NUCLEOTIDE SEQUENCE [LARGE SCALE GENOMIC DNA]</scope>
    <source>
        <strain evidence="2 3">JAM AC0309</strain>
    </source>
</reference>
<dbReference type="EMBL" id="AP017315">
    <property type="protein sequence ID" value="BAU32382.1"/>
    <property type="molecule type" value="Genomic_DNA"/>
</dbReference>
<reference evidence="3" key="1">
    <citation type="submission" date="2015-12" db="EMBL/GenBank/DDBJ databases">
        <authorList>
            <person name="Shamseldin A."/>
            <person name="Moawad H."/>
            <person name="Abd El-Rahim W.M."/>
            <person name="Sadowsky M.J."/>
        </authorList>
    </citation>
    <scope>NUCLEOTIDE SEQUENCE [LARGE SCALE GENOMIC DNA]</scope>
    <source>
        <strain evidence="3">JAM AC0309</strain>
    </source>
</reference>
<feature type="signal peptide" evidence="1">
    <location>
        <begin position="1"/>
        <end position="22"/>
    </location>
</feature>
<evidence type="ECO:0000313" key="3">
    <source>
        <dbReference type="Proteomes" id="UP000218965"/>
    </source>
</evidence>
<keyword evidence="1" id="KW-0732">Signal</keyword>
<evidence type="ECO:0000256" key="1">
    <source>
        <dbReference type="SAM" id="SignalP"/>
    </source>
</evidence>
<protein>
    <recommendedName>
        <fullName evidence="4">Lipoprotein</fullName>
    </recommendedName>
</protein>
<feature type="chain" id="PRO_5038353669" description="Lipoprotein" evidence="1">
    <location>
        <begin position="23"/>
        <end position="96"/>
    </location>
</feature>
<evidence type="ECO:0008006" key="4">
    <source>
        <dbReference type="Google" id="ProtNLM"/>
    </source>
</evidence>
<organism evidence="2 3">
    <name type="scientific">Microcella alkaliphila</name>
    <dbReference type="NCBI Taxonomy" id="279828"/>
    <lineage>
        <taxon>Bacteria</taxon>
        <taxon>Bacillati</taxon>
        <taxon>Actinomycetota</taxon>
        <taxon>Actinomycetes</taxon>
        <taxon>Micrococcales</taxon>
        <taxon>Microbacteriaceae</taxon>
        <taxon>Microcella</taxon>
    </lineage>
</organism>
<sequence length="96" mass="9663">MIRLRATAVFTAIAALTLVGCASNGSGCSGAFDAELTPDAAGFATPIEAAEAWAATTDAPDTGWTESGETVVADDWVLTVVEAAGGGWLVQSQRCA</sequence>
<dbReference type="OrthoDB" id="9973436at2"/>
<name>A0A0U5BGW7_9MICO</name>
<dbReference type="PROSITE" id="PS51257">
    <property type="entry name" value="PROKAR_LIPOPROTEIN"/>
    <property type="match status" value="1"/>
</dbReference>
<dbReference type="RefSeq" id="WP_096421526.1">
    <property type="nucleotide sequence ID" value="NZ_AP017315.1"/>
</dbReference>
<proteinExistence type="predicted"/>
<evidence type="ECO:0000313" key="2">
    <source>
        <dbReference type="EMBL" id="BAU32382.1"/>
    </source>
</evidence>
<dbReference type="Proteomes" id="UP000218965">
    <property type="component" value="Chromosome"/>
</dbReference>
<dbReference type="KEGG" id="malk:MalAC0309_1530"/>
<gene>
    <name evidence="2" type="ORF">MalAC0309_1530</name>
</gene>
<accession>A0A0U5BGW7</accession>
<dbReference type="AlphaFoldDB" id="A0A0U5BGW7"/>